<evidence type="ECO:0000313" key="1">
    <source>
        <dbReference type="EMBL" id="CAK8676881.1"/>
    </source>
</evidence>
<organism evidence="1 2">
    <name type="scientific">Clavelina lepadiformis</name>
    <name type="common">Light-bulb sea squirt</name>
    <name type="synonym">Ascidia lepadiformis</name>
    <dbReference type="NCBI Taxonomy" id="159417"/>
    <lineage>
        <taxon>Eukaryota</taxon>
        <taxon>Metazoa</taxon>
        <taxon>Chordata</taxon>
        <taxon>Tunicata</taxon>
        <taxon>Ascidiacea</taxon>
        <taxon>Aplousobranchia</taxon>
        <taxon>Clavelinidae</taxon>
        <taxon>Clavelina</taxon>
    </lineage>
</organism>
<name>A0ABP0FDR2_CLALP</name>
<accession>A0ABP0FDR2</accession>
<dbReference type="Proteomes" id="UP001642483">
    <property type="component" value="Unassembled WGS sequence"/>
</dbReference>
<comment type="caution">
    <text evidence="1">The sequence shown here is derived from an EMBL/GenBank/DDBJ whole genome shotgun (WGS) entry which is preliminary data.</text>
</comment>
<keyword evidence="2" id="KW-1185">Reference proteome</keyword>
<dbReference type="EMBL" id="CAWYQH010000035">
    <property type="protein sequence ID" value="CAK8676881.1"/>
    <property type="molecule type" value="Genomic_DNA"/>
</dbReference>
<proteinExistence type="predicted"/>
<reference evidence="1 2" key="1">
    <citation type="submission" date="2024-02" db="EMBL/GenBank/DDBJ databases">
        <authorList>
            <person name="Daric V."/>
            <person name="Darras S."/>
        </authorList>
    </citation>
    <scope>NUCLEOTIDE SEQUENCE [LARGE SCALE GENOMIC DNA]</scope>
</reference>
<gene>
    <name evidence="1" type="ORF">CVLEPA_LOCUS6305</name>
</gene>
<evidence type="ECO:0000313" key="2">
    <source>
        <dbReference type="Proteomes" id="UP001642483"/>
    </source>
</evidence>
<protein>
    <submittedName>
        <fullName evidence="1">Uncharacterized protein</fullName>
    </submittedName>
</protein>
<sequence>MAITPLRKNIRVHPITFLVYIKNRYLSKNLGIFLSSTCILQILPDAQSSVTGCDAMRIQEK</sequence>